<dbReference type="Proteomes" id="UP001148662">
    <property type="component" value="Unassembled WGS sequence"/>
</dbReference>
<reference evidence="1" key="1">
    <citation type="submission" date="2022-07" db="EMBL/GenBank/DDBJ databases">
        <title>Genome Sequence of Phlebia brevispora.</title>
        <authorList>
            <person name="Buettner E."/>
        </authorList>
    </citation>
    <scope>NUCLEOTIDE SEQUENCE</scope>
    <source>
        <strain evidence="1">MPL23</strain>
    </source>
</reference>
<evidence type="ECO:0000313" key="1">
    <source>
        <dbReference type="EMBL" id="KAJ3556591.1"/>
    </source>
</evidence>
<dbReference type="EMBL" id="JANHOG010000228">
    <property type="protein sequence ID" value="KAJ3556591.1"/>
    <property type="molecule type" value="Genomic_DNA"/>
</dbReference>
<evidence type="ECO:0000313" key="2">
    <source>
        <dbReference type="Proteomes" id="UP001148662"/>
    </source>
</evidence>
<keyword evidence="2" id="KW-1185">Reference proteome</keyword>
<accession>A0ACC1TAC9</accession>
<proteinExistence type="predicted"/>
<sequence>MQDMVFGVGIDMGETQESGKEEGEIEACERVYASRAKACKPADVKREAVRTAVRSAVQDDKVPEEVSTGRRAVLRKRKMDAPPPTLHLLCRYRRSCASALVNGWHLQSEKWVAGTGGRRRTQARVGRAPLRRPSKRVDIIPWWVCGAAKGLENIEVPTVRFCHILTGFLAFTQILTLASIASEISQSTHQDLYIAMQVELSRRVSTSQSVQILFRTVHVSCTAVIEGGPRSVFVGEGITSNSGGIVLKSSAGVKIVAGSGVA</sequence>
<comment type="caution">
    <text evidence="1">The sequence shown here is derived from an EMBL/GenBank/DDBJ whole genome shotgun (WGS) entry which is preliminary data.</text>
</comment>
<name>A0ACC1TAC9_9APHY</name>
<organism evidence="1 2">
    <name type="scientific">Phlebia brevispora</name>
    <dbReference type="NCBI Taxonomy" id="194682"/>
    <lineage>
        <taxon>Eukaryota</taxon>
        <taxon>Fungi</taxon>
        <taxon>Dikarya</taxon>
        <taxon>Basidiomycota</taxon>
        <taxon>Agaricomycotina</taxon>
        <taxon>Agaricomycetes</taxon>
        <taxon>Polyporales</taxon>
        <taxon>Meruliaceae</taxon>
        <taxon>Phlebia</taxon>
    </lineage>
</organism>
<gene>
    <name evidence="1" type="ORF">NM688_g1946</name>
</gene>
<protein>
    <submittedName>
        <fullName evidence="1">Uncharacterized protein</fullName>
    </submittedName>
</protein>